<evidence type="ECO:0000313" key="2">
    <source>
        <dbReference type="EMBL" id="KOE98997.1"/>
    </source>
</evidence>
<gene>
    <name evidence="2" type="ORF">W7K_11425</name>
</gene>
<dbReference type="EMBL" id="AJLO02000024">
    <property type="protein sequence ID" value="KOE98997.1"/>
    <property type="molecule type" value="Genomic_DNA"/>
</dbReference>
<keyword evidence="1" id="KW-0812">Transmembrane</keyword>
<feature type="transmembrane region" description="Helical" evidence="1">
    <location>
        <begin position="82"/>
        <end position="107"/>
    </location>
</feature>
<evidence type="ECO:0000313" key="3">
    <source>
        <dbReference type="Proteomes" id="UP000036890"/>
    </source>
</evidence>
<sequence length="162" mass="17017">MDATPPLSPAPVPPPLATVPVFSAQDADHLRMLAIAHYVVGALIALFSLIFIIHIVLGITALTGNLPMNSGGQPSSPAEERLFGWMFTIVGCVIVFGGVTLGAFVAYAGRCLTRRRRYLLCLIAAGLACLFTPIGTALGVFSLITLLRPQVKAAFDLPATTA</sequence>
<feature type="transmembrane region" description="Helical" evidence="1">
    <location>
        <begin position="38"/>
        <end position="62"/>
    </location>
</feature>
<keyword evidence="1" id="KW-0472">Membrane</keyword>
<feature type="transmembrane region" description="Helical" evidence="1">
    <location>
        <begin position="119"/>
        <end position="147"/>
    </location>
</feature>
<organism evidence="2 3">
    <name type="scientific">Stenotrophomonas geniculata N1</name>
    <dbReference type="NCBI Taxonomy" id="1167641"/>
    <lineage>
        <taxon>Bacteria</taxon>
        <taxon>Pseudomonadati</taxon>
        <taxon>Pseudomonadota</taxon>
        <taxon>Gammaproteobacteria</taxon>
        <taxon>Lysobacterales</taxon>
        <taxon>Lysobacteraceae</taxon>
        <taxon>Stenotrophomonas</taxon>
    </lineage>
</organism>
<comment type="caution">
    <text evidence="2">The sequence shown here is derived from an EMBL/GenBank/DDBJ whole genome shotgun (WGS) entry which is preliminary data.</text>
</comment>
<name>A0A0L8A9D7_9GAMM</name>
<dbReference type="OrthoDB" id="281928at2"/>
<reference evidence="2 3" key="1">
    <citation type="journal article" date="2012" name="J. Bacteriol.">
        <title>Genome sequence of a novel nicotine-degrading strain, Pseudomonas geniculata N1.</title>
        <authorList>
            <person name="Tang H."/>
            <person name="Yu H."/>
            <person name="Tai C."/>
            <person name="Huang K."/>
            <person name="Liu Y."/>
            <person name="Wang L."/>
            <person name="Yao Y."/>
            <person name="Wu G."/>
            <person name="Xu P."/>
        </authorList>
    </citation>
    <scope>NUCLEOTIDE SEQUENCE [LARGE SCALE GENOMIC DNA]</scope>
    <source>
        <strain evidence="2 3">N1</strain>
    </source>
</reference>
<dbReference type="Proteomes" id="UP000036890">
    <property type="component" value="Unassembled WGS sequence"/>
</dbReference>
<dbReference type="AlphaFoldDB" id="A0A0L8A9D7"/>
<dbReference type="RefSeq" id="WP_029379883.1">
    <property type="nucleotide sequence ID" value="NZ_AJLO02000024.1"/>
</dbReference>
<protein>
    <submittedName>
        <fullName evidence="2">Membrane protein</fullName>
    </submittedName>
</protein>
<accession>A0A0L8A9D7</accession>
<evidence type="ECO:0000256" key="1">
    <source>
        <dbReference type="SAM" id="Phobius"/>
    </source>
</evidence>
<proteinExistence type="predicted"/>
<keyword evidence="1" id="KW-1133">Transmembrane helix</keyword>